<evidence type="ECO:0000256" key="1">
    <source>
        <dbReference type="SAM" id="MobiDB-lite"/>
    </source>
</evidence>
<keyword evidence="2" id="KW-0732">Signal</keyword>
<keyword evidence="4" id="KW-1185">Reference proteome</keyword>
<name>A0A6V8NBG4_9BACT</name>
<comment type="caution">
    <text evidence="3">The sequence shown here is derived from an EMBL/GenBank/DDBJ whole genome shotgun (WGS) entry which is preliminary data.</text>
</comment>
<accession>A0A6V8NBG4</accession>
<dbReference type="AlphaFoldDB" id="A0A6V8NBG4"/>
<gene>
    <name evidence="3" type="ORF">GMLC_34300</name>
</gene>
<feature type="region of interest" description="Disordered" evidence="1">
    <location>
        <begin position="282"/>
        <end position="306"/>
    </location>
</feature>
<organism evidence="3 4">
    <name type="scientific">Geomonas limicola</name>
    <dbReference type="NCBI Taxonomy" id="2740186"/>
    <lineage>
        <taxon>Bacteria</taxon>
        <taxon>Pseudomonadati</taxon>
        <taxon>Thermodesulfobacteriota</taxon>
        <taxon>Desulfuromonadia</taxon>
        <taxon>Geobacterales</taxon>
        <taxon>Geobacteraceae</taxon>
        <taxon>Geomonas</taxon>
    </lineage>
</organism>
<sequence length="306" mass="33960">MLLFLLLAAAVTGSPASAEEAVTGAARALLAKYPSVAPKLQKNLFGAPIYLESFENKGTAEVDMYGVFGHTFHQVKDTLAVPANWCDITSLHINIKACTAKKTGSTWLVTLYSGRKYYQPPGDAYPLKLTFRVVAQQPDYLNVTLQGDQGPLRTKDHRIRLEAVPLDGGKSFVHFSYSYRTGTIATMAIKSYFATVARDKVGFSTVAGPNGNRVLVTGVRGAVERNAVRYYLALECFLDALKTPEKERFERRIGEWYDLTARYPRQLKELEKNEYLANKRREQQNQLTLQGEAALLPGGGKPDEDT</sequence>
<feature type="signal peptide" evidence="2">
    <location>
        <begin position="1"/>
        <end position="18"/>
    </location>
</feature>
<evidence type="ECO:0000256" key="2">
    <source>
        <dbReference type="SAM" id="SignalP"/>
    </source>
</evidence>
<dbReference type="EMBL" id="BLXZ01000007">
    <property type="protein sequence ID" value="GFO69851.1"/>
    <property type="molecule type" value="Genomic_DNA"/>
</dbReference>
<reference evidence="4" key="1">
    <citation type="submission" date="2020-06" db="EMBL/GenBank/DDBJ databases">
        <title>Draft genomic sequecing of Geomonas sp. Red745.</title>
        <authorList>
            <person name="Itoh H."/>
            <person name="Xu Z.X."/>
            <person name="Ushijima N."/>
            <person name="Masuda Y."/>
            <person name="Shiratori Y."/>
            <person name="Senoo K."/>
        </authorList>
    </citation>
    <scope>NUCLEOTIDE SEQUENCE [LARGE SCALE GENOMIC DNA]</scope>
    <source>
        <strain evidence="4">Red745</strain>
    </source>
</reference>
<protein>
    <submittedName>
        <fullName evidence="3">Uncharacterized protein</fullName>
    </submittedName>
</protein>
<evidence type="ECO:0000313" key="4">
    <source>
        <dbReference type="Proteomes" id="UP000587586"/>
    </source>
</evidence>
<evidence type="ECO:0000313" key="3">
    <source>
        <dbReference type="EMBL" id="GFO69851.1"/>
    </source>
</evidence>
<feature type="chain" id="PRO_5027706451" evidence="2">
    <location>
        <begin position="19"/>
        <end position="306"/>
    </location>
</feature>
<dbReference type="Proteomes" id="UP000587586">
    <property type="component" value="Unassembled WGS sequence"/>
</dbReference>
<proteinExistence type="predicted"/>